<name>A0A1G2DCH5_9BACT</name>
<dbReference type="CDD" id="cd03801">
    <property type="entry name" value="GT4_PimA-like"/>
    <property type="match status" value="1"/>
</dbReference>
<dbReference type="PANTHER" id="PTHR12526:SF640">
    <property type="entry name" value="COLANIC ACID BIOSYNTHESIS GLYCOSYLTRANSFERASE WCAL-RELATED"/>
    <property type="match status" value="1"/>
</dbReference>
<protein>
    <recommendedName>
        <fullName evidence="4">Glycosyl transferase family 1 domain-containing protein</fullName>
    </recommendedName>
</protein>
<comment type="caution">
    <text evidence="5">The sequence shown here is derived from an EMBL/GenBank/DDBJ whole genome shotgun (WGS) entry which is preliminary data.</text>
</comment>
<dbReference type="Pfam" id="PF00534">
    <property type="entry name" value="Glycos_transf_1"/>
    <property type="match status" value="1"/>
</dbReference>
<dbReference type="STRING" id="1798664.A3C93_05370"/>
<dbReference type="EMBL" id="MHLO01000035">
    <property type="protein sequence ID" value="OGZ11339.1"/>
    <property type="molecule type" value="Genomic_DNA"/>
</dbReference>
<evidence type="ECO:0000256" key="2">
    <source>
        <dbReference type="ARBA" id="ARBA00022676"/>
    </source>
</evidence>
<organism evidence="5 6">
    <name type="scientific">Candidatus Lloydbacteria bacterium RIFCSPHIGHO2_02_FULL_54_17</name>
    <dbReference type="NCBI Taxonomy" id="1798664"/>
    <lineage>
        <taxon>Bacteria</taxon>
        <taxon>Candidatus Lloydiibacteriota</taxon>
    </lineage>
</organism>
<reference evidence="5 6" key="1">
    <citation type="journal article" date="2016" name="Nat. Commun.">
        <title>Thousands of microbial genomes shed light on interconnected biogeochemical processes in an aquifer system.</title>
        <authorList>
            <person name="Anantharaman K."/>
            <person name="Brown C.T."/>
            <person name="Hug L.A."/>
            <person name="Sharon I."/>
            <person name="Castelle C.J."/>
            <person name="Probst A.J."/>
            <person name="Thomas B.C."/>
            <person name="Singh A."/>
            <person name="Wilkins M.J."/>
            <person name="Karaoz U."/>
            <person name="Brodie E.L."/>
            <person name="Williams K.H."/>
            <person name="Hubbard S.S."/>
            <person name="Banfield J.F."/>
        </authorList>
    </citation>
    <scope>NUCLEOTIDE SEQUENCE [LARGE SCALE GENOMIC DNA]</scope>
</reference>
<evidence type="ECO:0000259" key="4">
    <source>
        <dbReference type="Pfam" id="PF00534"/>
    </source>
</evidence>
<dbReference type="Proteomes" id="UP000178636">
    <property type="component" value="Unassembled WGS sequence"/>
</dbReference>
<sequence length="342" mass="38964">MKISFLAPHLKVSGGVRIILEYASRLAYAGHDVTVCVRSANPIRRTVANLFGLGYPKWVANFGARVLRVADFTAEHIPASDVLVATTYQTALAIAEYPKEKGRQCYLLQHDEGLYHGDRALSDRAYRLPQEKIVVATWLKELLKDKYGQEAVLLLNPVDRELFRPVPRDLRDGVRILILDHTYDWKGTKEGVAIVAELKKKYPEIRLVGFGARKPQSEHRYDEYHYNLPQEKLAWLYSNCDIFLCPSWDEGFGLPSIEAMACKVAVATYDNGGSRDFAFHEKTALVAPRRDTKRLAVELERLVRDPALRERIAEGGYKHVLTMPTWEEQTKQLEKILVGEKQ</sequence>
<keyword evidence="3" id="KW-0808">Transferase</keyword>
<dbReference type="SUPFAM" id="SSF53756">
    <property type="entry name" value="UDP-Glycosyltransferase/glycogen phosphorylase"/>
    <property type="match status" value="1"/>
</dbReference>
<comment type="similarity">
    <text evidence="1">Belongs to the glycosyltransferase group 1 family. Glycosyltransferase 4 subfamily.</text>
</comment>
<dbReference type="Gene3D" id="3.40.50.2000">
    <property type="entry name" value="Glycogen Phosphorylase B"/>
    <property type="match status" value="1"/>
</dbReference>
<evidence type="ECO:0000313" key="5">
    <source>
        <dbReference type="EMBL" id="OGZ11339.1"/>
    </source>
</evidence>
<accession>A0A1G2DCH5</accession>
<dbReference type="InterPro" id="IPR001296">
    <property type="entry name" value="Glyco_trans_1"/>
</dbReference>
<dbReference type="AlphaFoldDB" id="A0A1G2DCH5"/>
<feature type="domain" description="Glycosyl transferase family 1" evidence="4">
    <location>
        <begin position="176"/>
        <end position="318"/>
    </location>
</feature>
<dbReference type="PANTHER" id="PTHR12526">
    <property type="entry name" value="GLYCOSYLTRANSFERASE"/>
    <property type="match status" value="1"/>
</dbReference>
<dbReference type="Gene3D" id="3.40.50.11090">
    <property type="match status" value="1"/>
</dbReference>
<evidence type="ECO:0000313" key="6">
    <source>
        <dbReference type="Proteomes" id="UP000178636"/>
    </source>
</evidence>
<dbReference type="GO" id="GO:0016757">
    <property type="term" value="F:glycosyltransferase activity"/>
    <property type="evidence" value="ECO:0007669"/>
    <property type="project" value="UniProtKB-KW"/>
</dbReference>
<evidence type="ECO:0000256" key="3">
    <source>
        <dbReference type="ARBA" id="ARBA00022679"/>
    </source>
</evidence>
<evidence type="ECO:0000256" key="1">
    <source>
        <dbReference type="ARBA" id="ARBA00009481"/>
    </source>
</evidence>
<proteinExistence type="inferred from homology"/>
<gene>
    <name evidence="5" type="ORF">A3C93_05370</name>
</gene>
<keyword evidence="2" id="KW-0328">Glycosyltransferase</keyword>